<dbReference type="InterPro" id="IPR036890">
    <property type="entry name" value="HATPase_C_sf"/>
</dbReference>
<dbReference type="Pfam" id="PF02518">
    <property type="entry name" value="HATPase_c"/>
    <property type="match status" value="1"/>
</dbReference>
<evidence type="ECO:0000256" key="1">
    <source>
        <dbReference type="ARBA" id="ARBA00000085"/>
    </source>
</evidence>
<dbReference type="InterPro" id="IPR003594">
    <property type="entry name" value="HATPase_dom"/>
</dbReference>
<gene>
    <name evidence="8" type="ORF">NCI00_02305</name>
</gene>
<dbReference type="SUPFAM" id="SSF55874">
    <property type="entry name" value="ATPase domain of HSP90 chaperone/DNA topoisomerase II/histidine kinase"/>
    <property type="match status" value="1"/>
</dbReference>
<dbReference type="EC" id="2.7.13.3" evidence="2"/>
<keyword evidence="6" id="KW-0472">Membrane</keyword>
<comment type="caution">
    <text evidence="8">The sequence shown here is derived from an EMBL/GenBank/DDBJ whole genome shotgun (WGS) entry which is preliminary data.</text>
</comment>
<evidence type="ECO:0000256" key="5">
    <source>
        <dbReference type="SAM" id="Coils"/>
    </source>
</evidence>
<keyword evidence="4" id="KW-0802">TPR repeat</keyword>
<feature type="transmembrane region" description="Helical" evidence="6">
    <location>
        <begin position="351"/>
        <end position="368"/>
    </location>
</feature>
<dbReference type="PANTHER" id="PTHR43065">
    <property type="entry name" value="SENSOR HISTIDINE KINASE"/>
    <property type="match status" value="1"/>
</dbReference>
<dbReference type="SMART" id="SM00387">
    <property type="entry name" value="HATPase_c"/>
    <property type="match status" value="1"/>
</dbReference>
<keyword evidence="3" id="KW-0597">Phosphoprotein</keyword>
<keyword evidence="5" id="KW-0175">Coiled coil</keyword>
<comment type="catalytic activity">
    <reaction evidence="1">
        <text>ATP + protein L-histidine = ADP + protein N-phospho-L-histidine.</text>
        <dbReference type="EC" id="2.7.13.3"/>
    </reaction>
</comment>
<protein>
    <recommendedName>
        <fullName evidence="2">histidine kinase</fullName>
        <ecNumber evidence="2">2.7.13.3</ecNumber>
    </recommendedName>
</protein>
<evidence type="ECO:0000256" key="2">
    <source>
        <dbReference type="ARBA" id="ARBA00012438"/>
    </source>
</evidence>
<dbReference type="SUPFAM" id="SSF47384">
    <property type="entry name" value="Homodimeric domain of signal transducing histidine kinase"/>
    <property type="match status" value="1"/>
</dbReference>
<name>A0ABT1FHI9_9BACT</name>
<feature type="domain" description="Histidine kinase" evidence="7">
    <location>
        <begin position="424"/>
        <end position="670"/>
    </location>
</feature>
<dbReference type="Gene3D" id="1.25.40.10">
    <property type="entry name" value="Tetratricopeptide repeat domain"/>
    <property type="match status" value="2"/>
</dbReference>
<dbReference type="PROSITE" id="PS50109">
    <property type="entry name" value="HIS_KIN"/>
    <property type="match status" value="1"/>
</dbReference>
<keyword evidence="6" id="KW-0812">Transmembrane</keyword>
<keyword evidence="8" id="KW-0067">ATP-binding</keyword>
<sequence>MKTLTFIFLLTLIGSISFAQNARGRLIIESLKRQLTIAKHDTSRVLIMAQLCNSYRVPQPDSALVFGQQALTLAQQIKFPKGEIRALAYMGRLQLDVGSLPQSLKMQFKALQIAEDNHLSAERALPFSYIGSVYSTLGNYPKAISYYRQSMLVSEANHDYQRVRAQKMSIGNAFEKMNQLDSALYYGQQAYEEMARAGNGINPIVFTNLGNIQAKLGNNRLAMEYYRKSLQVQGEDGRQVTGSFLNQIAQLYQKENQLDSSIYYAQKGLAESKLNSSKQGILASSTLLSELYEAKDPIKAFYYHKMAAAAKDSLFGPRQLQALQTIVVDEQVRQREAEVQRIAYQTQIRQYAFLAGLGVLLMIAFILYRNNKQQKKANHLLHRQKEEINFQRDKAEKALTELRSTQAQLIQKEKLASLGELTAGIAHEIQNPLNFVNNFSELSVDLAQELKEEVEKRDIDKELVSDLVGDLVQNQEKINFHGKRASSIVKGMLEHSRQSTGERTLTDINQLADEYLRLAYHGFRAKDKDGSVTRFNSDYELIRDEGLPKIEVVPQEIGRVLLNLINNAFYAVNERAKKGEADYQPKVTVTTNVAENWVEIRVSDNGIGMSEATKSKIFQPFFTTKPTGEGTGLGLSLAYDIVTKGHGGTLEVKSQLNDYTEFIITLPFTILS</sequence>
<feature type="repeat" description="TPR" evidence="4">
    <location>
        <begin position="203"/>
        <end position="236"/>
    </location>
</feature>
<dbReference type="PROSITE" id="PS50005">
    <property type="entry name" value="TPR"/>
    <property type="match status" value="2"/>
</dbReference>
<dbReference type="Proteomes" id="UP001204772">
    <property type="component" value="Unassembled WGS sequence"/>
</dbReference>
<dbReference type="InterPro" id="IPR004358">
    <property type="entry name" value="Sig_transdc_His_kin-like_C"/>
</dbReference>
<dbReference type="RefSeq" id="WP_253524597.1">
    <property type="nucleotide sequence ID" value="NZ_JAMZEL010000001.1"/>
</dbReference>
<dbReference type="Gene3D" id="3.30.565.10">
    <property type="entry name" value="Histidine kinase-like ATPase, C-terminal domain"/>
    <property type="match status" value="1"/>
</dbReference>
<dbReference type="SMART" id="SM00028">
    <property type="entry name" value="TPR"/>
    <property type="match status" value="5"/>
</dbReference>
<keyword evidence="6" id="KW-1133">Transmembrane helix</keyword>
<reference evidence="8 9" key="1">
    <citation type="submission" date="2022-06" db="EMBL/GenBank/DDBJ databases">
        <title>Runella sp. S5 genome sequencing.</title>
        <authorList>
            <person name="Park S."/>
        </authorList>
    </citation>
    <scope>NUCLEOTIDE SEQUENCE [LARGE SCALE GENOMIC DNA]</scope>
    <source>
        <strain evidence="8 9">S5</strain>
    </source>
</reference>
<evidence type="ECO:0000256" key="4">
    <source>
        <dbReference type="PROSITE-ProRule" id="PRU00339"/>
    </source>
</evidence>
<dbReference type="InterPro" id="IPR019734">
    <property type="entry name" value="TPR_rpt"/>
</dbReference>
<dbReference type="GO" id="GO:0005524">
    <property type="term" value="F:ATP binding"/>
    <property type="evidence" value="ECO:0007669"/>
    <property type="project" value="UniProtKB-KW"/>
</dbReference>
<dbReference type="PRINTS" id="PR00344">
    <property type="entry name" value="BCTRLSENSOR"/>
</dbReference>
<keyword evidence="8" id="KW-0547">Nucleotide-binding</keyword>
<dbReference type="Pfam" id="PF13181">
    <property type="entry name" value="TPR_8"/>
    <property type="match status" value="1"/>
</dbReference>
<evidence type="ECO:0000259" key="7">
    <source>
        <dbReference type="PROSITE" id="PS50109"/>
    </source>
</evidence>
<dbReference type="CDD" id="cd00082">
    <property type="entry name" value="HisKA"/>
    <property type="match status" value="1"/>
</dbReference>
<dbReference type="InterPro" id="IPR005467">
    <property type="entry name" value="His_kinase_dom"/>
</dbReference>
<evidence type="ECO:0000313" key="9">
    <source>
        <dbReference type="Proteomes" id="UP001204772"/>
    </source>
</evidence>
<organism evidence="8 9">
    <name type="scientific">Runella salmonicolor</name>
    <dbReference type="NCBI Taxonomy" id="2950278"/>
    <lineage>
        <taxon>Bacteria</taxon>
        <taxon>Pseudomonadati</taxon>
        <taxon>Bacteroidota</taxon>
        <taxon>Cytophagia</taxon>
        <taxon>Cytophagales</taxon>
        <taxon>Spirosomataceae</taxon>
        <taxon>Runella</taxon>
    </lineage>
</organism>
<dbReference type="SUPFAM" id="SSF48452">
    <property type="entry name" value="TPR-like"/>
    <property type="match status" value="2"/>
</dbReference>
<evidence type="ECO:0000256" key="6">
    <source>
        <dbReference type="SAM" id="Phobius"/>
    </source>
</evidence>
<dbReference type="Gene3D" id="1.10.287.130">
    <property type="match status" value="1"/>
</dbReference>
<feature type="coiled-coil region" evidence="5">
    <location>
        <begin position="381"/>
        <end position="412"/>
    </location>
</feature>
<keyword evidence="9" id="KW-1185">Reference proteome</keyword>
<dbReference type="PANTHER" id="PTHR43065:SF42">
    <property type="entry name" value="TWO-COMPONENT SENSOR PPRA"/>
    <property type="match status" value="1"/>
</dbReference>
<accession>A0ABT1FHI9</accession>
<dbReference type="InterPro" id="IPR036097">
    <property type="entry name" value="HisK_dim/P_sf"/>
</dbReference>
<feature type="repeat" description="TPR" evidence="4">
    <location>
        <begin position="124"/>
        <end position="157"/>
    </location>
</feature>
<dbReference type="InterPro" id="IPR003661">
    <property type="entry name" value="HisK_dim/P_dom"/>
</dbReference>
<dbReference type="EMBL" id="JAMZEL010000001">
    <property type="protein sequence ID" value="MCP1381231.1"/>
    <property type="molecule type" value="Genomic_DNA"/>
</dbReference>
<dbReference type="InterPro" id="IPR011990">
    <property type="entry name" value="TPR-like_helical_dom_sf"/>
</dbReference>
<dbReference type="Pfam" id="PF13176">
    <property type="entry name" value="TPR_7"/>
    <property type="match status" value="1"/>
</dbReference>
<evidence type="ECO:0000256" key="3">
    <source>
        <dbReference type="ARBA" id="ARBA00022553"/>
    </source>
</evidence>
<proteinExistence type="predicted"/>
<evidence type="ECO:0000313" key="8">
    <source>
        <dbReference type="EMBL" id="MCP1381231.1"/>
    </source>
</evidence>